<comment type="subcellular location">
    <subcellularLocation>
        <location evidence="1">Membrane</location>
        <topology evidence="1">Multi-pass membrane protein</topology>
    </subcellularLocation>
</comment>
<dbReference type="GO" id="GO:0005516">
    <property type="term" value="F:calmodulin binding"/>
    <property type="evidence" value="ECO:0007669"/>
    <property type="project" value="UniProtKB-KW"/>
</dbReference>
<evidence type="ECO:0000256" key="9">
    <source>
        <dbReference type="SAM" id="Coils"/>
    </source>
</evidence>
<evidence type="ECO:0000256" key="2">
    <source>
        <dbReference type="ARBA" id="ARBA00022448"/>
    </source>
</evidence>
<feature type="compositionally biased region" description="Basic and acidic residues" evidence="10">
    <location>
        <begin position="68"/>
        <end position="77"/>
    </location>
</feature>
<evidence type="ECO:0000256" key="8">
    <source>
        <dbReference type="ARBA" id="ARBA00023303"/>
    </source>
</evidence>
<keyword evidence="4" id="KW-0112">Calmodulin-binding</keyword>
<dbReference type="InterPro" id="IPR036122">
    <property type="entry name" value="CaM-bd_dom_sf"/>
</dbReference>
<organism evidence="13 14">
    <name type="scientific">Lepidothrix coronata</name>
    <name type="common">blue-crowned manakin</name>
    <dbReference type="NCBI Taxonomy" id="321398"/>
    <lineage>
        <taxon>Eukaryota</taxon>
        <taxon>Metazoa</taxon>
        <taxon>Chordata</taxon>
        <taxon>Craniata</taxon>
        <taxon>Vertebrata</taxon>
        <taxon>Euteleostomi</taxon>
        <taxon>Archelosauria</taxon>
        <taxon>Archosauria</taxon>
        <taxon>Dinosauria</taxon>
        <taxon>Saurischia</taxon>
        <taxon>Theropoda</taxon>
        <taxon>Coelurosauria</taxon>
        <taxon>Aves</taxon>
        <taxon>Neognathae</taxon>
        <taxon>Neoaves</taxon>
        <taxon>Telluraves</taxon>
        <taxon>Australaves</taxon>
        <taxon>Passeriformes</taxon>
        <taxon>Pipridae</taxon>
        <taxon>Lepidothrix</taxon>
    </lineage>
</organism>
<dbReference type="PANTHER" id="PTHR10153">
    <property type="entry name" value="SMALL CONDUCTANCE CALCIUM-ACTIVATED POTASSIUM CHANNEL"/>
    <property type="match status" value="1"/>
</dbReference>
<reference evidence="14" key="1">
    <citation type="submission" date="2025-08" db="UniProtKB">
        <authorList>
            <consortium name="RefSeq"/>
        </authorList>
    </citation>
    <scope>IDENTIFICATION</scope>
</reference>
<keyword evidence="7 11" id="KW-0472">Membrane</keyword>
<gene>
    <name evidence="14" type="primary">KCNN1</name>
</gene>
<feature type="region of interest" description="Disordered" evidence="10">
    <location>
        <begin position="1"/>
        <end position="80"/>
    </location>
</feature>
<dbReference type="Pfam" id="PF02888">
    <property type="entry name" value="CaMBD"/>
    <property type="match status" value="1"/>
</dbReference>
<feature type="coiled-coil region" evidence="9">
    <location>
        <begin position="382"/>
        <end position="409"/>
    </location>
</feature>
<dbReference type="CTD" id="3780"/>
<keyword evidence="3 11" id="KW-0812">Transmembrane</keyword>
<accession>A0A6J0ITC7</accession>
<evidence type="ECO:0000256" key="7">
    <source>
        <dbReference type="ARBA" id="ARBA00023136"/>
    </source>
</evidence>
<dbReference type="Proteomes" id="UP000504624">
    <property type="component" value="Unplaced"/>
</dbReference>
<feature type="region of interest" description="Disordered" evidence="10">
    <location>
        <begin position="440"/>
        <end position="462"/>
    </location>
</feature>
<evidence type="ECO:0000256" key="5">
    <source>
        <dbReference type="ARBA" id="ARBA00022989"/>
    </source>
</evidence>
<name>A0A6J0ITC7_9PASS</name>
<dbReference type="SUPFAM" id="SSF81324">
    <property type="entry name" value="Voltage-gated potassium channels"/>
    <property type="match status" value="1"/>
</dbReference>
<dbReference type="InterPro" id="IPR015449">
    <property type="entry name" value="K_chnl_Ca-activ_SK"/>
</dbReference>
<evidence type="ECO:0000256" key="1">
    <source>
        <dbReference type="ARBA" id="ARBA00004141"/>
    </source>
</evidence>
<keyword evidence="6" id="KW-0406">Ion transport</keyword>
<evidence type="ECO:0000259" key="12">
    <source>
        <dbReference type="SMART" id="SM01053"/>
    </source>
</evidence>
<evidence type="ECO:0000256" key="10">
    <source>
        <dbReference type="SAM" id="MobiDB-lite"/>
    </source>
</evidence>
<evidence type="ECO:0000256" key="3">
    <source>
        <dbReference type="ARBA" id="ARBA00022692"/>
    </source>
</evidence>
<sequence length="462" mass="50883">MSGCRYNGGVTRPRGPLSASVRSLHPLEGETQPLRPCPSPGLEVVVSRPEQPGGPEPGPAAAPGQDGAEERGGEPRRNQNIGYKLGHRRALFEKRKRLSDYALIFGMFGIVVMVTETELSWGVYTKESSYSFALKCLISLSTLILLGLIVMYHAREIQLFMVDNGADDWRIAMTYERIFFIALELIVCAIHPIPGQYLFTWTARLAFTYAASVADADVDIILSIPMFLRLYLIGRVMLLHSKLFTDASSRSIGALNKINFNTRFVMKTLMTICPGTVLLVFSISSWIIAAWTVRVCERYHDKQEVTSNFLGAMWLISITFLSIGYGDMVPHTYCGKGVCLLTGIMVSAAKLRSVKMEQRKLNDQANTLVDLAKTQNIMYDMVSELQERHEDLEKRLGALESKLEALGLSLLALPGLVSQALGQQQRELLGAWPPRLCSATAPCTPTRAPRAPAGAPPASDSG</sequence>
<keyword evidence="9" id="KW-0175">Coiled coil</keyword>
<keyword evidence="2" id="KW-0813">Transport</keyword>
<feature type="domain" description="Calmodulin-binding" evidence="12">
    <location>
        <begin position="301"/>
        <end position="377"/>
    </location>
</feature>
<evidence type="ECO:0000256" key="11">
    <source>
        <dbReference type="SAM" id="Phobius"/>
    </source>
</evidence>
<evidence type="ECO:0000256" key="4">
    <source>
        <dbReference type="ARBA" id="ARBA00022860"/>
    </source>
</evidence>
<feature type="transmembrane region" description="Helical" evidence="11">
    <location>
        <begin position="98"/>
        <end position="115"/>
    </location>
</feature>
<dbReference type="InterPro" id="IPR004178">
    <property type="entry name" value="CaM-bd_dom"/>
</dbReference>
<protein>
    <submittedName>
        <fullName evidence="14">Small conductance calcium-activated potassium channel protein 1</fullName>
    </submittedName>
</protein>
<evidence type="ECO:0000313" key="13">
    <source>
        <dbReference type="Proteomes" id="UP000504624"/>
    </source>
</evidence>
<evidence type="ECO:0000256" key="6">
    <source>
        <dbReference type="ARBA" id="ARBA00023065"/>
    </source>
</evidence>
<evidence type="ECO:0000313" key="14">
    <source>
        <dbReference type="RefSeq" id="XP_017689827.1"/>
    </source>
</evidence>
<keyword evidence="8 14" id="KW-0407">Ion channel</keyword>
<dbReference type="Pfam" id="PF07885">
    <property type="entry name" value="Ion_trans_2"/>
    <property type="match status" value="1"/>
</dbReference>
<dbReference type="GeneID" id="108506901"/>
<dbReference type="GO" id="GO:0016286">
    <property type="term" value="F:small conductance calcium-activated potassium channel activity"/>
    <property type="evidence" value="ECO:0007669"/>
    <property type="project" value="InterPro"/>
</dbReference>
<dbReference type="PRINTS" id="PR01451">
    <property type="entry name" value="SKCHANNEL"/>
</dbReference>
<dbReference type="RefSeq" id="XP_017689827.1">
    <property type="nucleotide sequence ID" value="XM_017834338.1"/>
</dbReference>
<feature type="transmembrane region" description="Helical" evidence="11">
    <location>
        <begin position="178"/>
        <end position="199"/>
    </location>
</feature>
<dbReference type="InterPro" id="IPR013099">
    <property type="entry name" value="K_chnl_dom"/>
</dbReference>
<dbReference type="Pfam" id="PF03530">
    <property type="entry name" value="SK_channel"/>
    <property type="match status" value="1"/>
</dbReference>
<keyword evidence="5 11" id="KW-1133">Transmembrane helix</keyword>
<keyword evidence="13" id="KW-1185">Reference proteome</keyword>
<feature type="transmembrane region" description="Helical" evidence="11">
    <location>
        <begin position="130"/>
        <end position="152"/>
    </location>
</feature>
<dbReference type="GO" id="GO:0016020">
    <property type="term" value="C:membrane"/>
    <property type="evidence" value="ECO:0007669"/>
    <property type="project" value="UniProtKB-SubCell"/>
</dbReference>
<dbReference type="SUPFAM" id="SSF81327">
    <property type="entry name" value="Small-conductance potassium channel"/>
    <property type="match status" value="1"/>
</dbReference>
<proteinExistence type="predicted"/>
<feature type="transmembrane region" description="Helical" evidence="11">
    <location>
        <begin position="269"/>
        <end position="293"/>
    </location>
</feature>
<dbReference type="OrthoDB" id="73653at2759"/>
<dbReference type="Gene3D" id="1.10.287.70">
    <property type="match status" value="2"/>
</dbReference>
<dbReference type="FunFam" id="1.10.287.70:FF:000027">
    <property type="entry name" value="Small conductance calcium-activated potassium channel, isoform O"/>
    <property type="match status" value="1"/>
</dbReference>
<dbReference type="SMART" id="SM01053">
    <property type="entry name" value="CaMBD"/>
    <property type="match status" value="1"/>
</dbReference>
<dbReference type="AlphaFoldDB" id="A0A6J0ITC7"/>
<feature type="transmembrane region" description="Helical" evidence="11">
    <location>
        <begin position="305"/>
        <end position="324"/>
    </location>
</feature>